<dbReference type="EMBL" id="QHHQ01000003">
    <property type="protein sequence ID" value="RAI00660.1"/>
    <property type="molecule type" value="Genomic_DNA"/>
</dbReference>
<dbReference type="InterPro" id="IPR036890">
    <property type="entry name" value="HATPase_C_sf"/>
</dbReference>
<sequence>MDQDLFGGGSSKPERKSEMAPATPKPKPAKVAPVPSGEDGGYSAADIEVLEGLEPVRRRPGMYIGGTDERALHHLFAEVLDNCMDEAVAGHATWIEVRLSKDMLAVTDNGRGIPVEPHPRFPDKSALEVIMTTLHAGGKFDSKAYEASGGLHGVGVSVVNALSDRLVVEVARGKKLYRQTFCRGVPEAPLVEVGAAPNRRGTTVAFHPDPQIFKDLKFSPKRLFAMTRAKAYLFANVELRWHCDPELLVGTDAPPADAKFHFPGGLADYLADELKGRPKVIDELFSGSAGQAGRKGSVEWAIGFVSVDEFSRSYCNTIPTPEGGTHENGLRSAILKGLKAHGERVGNKKIPGVTGDDVMASIAAMLSVFVREPEFVGQTKDKLSTTEATRQVENAVREAFEEWLAKDPQRAGFVMDAVIEKADDRMRRRAEKDVARRSATRRTRLPGKLADCTQQKAHGTEIFIVEGDSAGGSAKQARQRATQAVLPLRGKILNVANAGREKVMANQQLADLVLALGCGTGKDFDVSKLRYERVIVMTDADVDGAHIASLLITFFYREMRGLIDAGHLFLAVPPLYKLTQGAKTLYARDDAHRVELLATEFKADKKMEIGRFKGLGEMMPAQLKETTMDPSSRTMLRVMIVSEGEETKATVDRLMGNKPEARFAFIQENAEFASAEALDI</sequence>
<comment type="catalytic activity">
    <reaction evidence="1">
        <text>ATP-dependent breakage, passage and rejoining of double-stranded DNA.</text>
        <dbReference type="EC" id="5.6.2.2"/>
    </reaction>
</comment>
<comment type="cofactor">
    <cofactor evidence="2">
        <name>Mg(2+)</name>
        <dbReference type="ChEBI" id="CHEBI:18420"/>
    </cofactor>
</comment>
<dbReference type="InterPro" id="IPR000565">
    <property type="entry name" value="Topo_IIA_B"/>
</dbReference>
<dbReference type="GO" id="GO:0046872">
    <property type="term" value="F:metal ion binding"/>
    <property type="evidence" value="ECO:0007669"/>
    <property type="project" value="UniProtKB-KW"/>
</dbReference>
<keyword evidence="10 14" id="KW-0413">Isomerase</keyword>
<dbReference type="SMART" id="SM00387">
    <property type="entry name" value="HATPase_c"/>
    <property type="match status" value="1"/>
</dbReference>
<dbReference type="SUPFAM" id="SSF56719">
    <property type="entry name" value="Type II DNA topoisomerase"/>
    <property type="match status" value="1"/>
</dbReference>
<dbReference type="InterPro" id="IPR005737">
    <property type="entry name" value="TopoIV_B_Gneg"/>
</dbReference>
<dbReference type="Gene3D" id="3.40.50.670">
    <property type="match status" value="1"/>
</dbReference>
<dbReference type="CDD" id="cd16928">
    <property type="entry name" value="HATPase_GyrB-like"/>
    <property type="match status" value="1"/>
</dbReference>
<dbReference type="PRINTS" id="PR00418">
    <property type="entry name" value="TPI2FAMILY"/>
</dbReference>
<dbReference type="InterPro" id="IPR020568">
    <property type="entry name" value="Ribosomal_Su5_D2-typ_SF"/>
</dbReference>
<evidence type="ECO:0000256" key="11">
    <source>
        <dbReference type="ARBA" id="ARBA00063644"/>
    </source>
</evidence>
<dbReference type="InterPro" id="IPR014721">
    <property type="entry name" value="Ribsml_uS5_D2-typ_fold_subgr"/>
</dbReference>
<evidence type="ECO:0000256" key="2">
    <source>
        <dbReference type="ARBA" id="ARBA00001946"/>
    </source>
</evidence>
<name>A0A8B2NQR1_9HYPH</name>
<dbReference type="Pfam" id="PF00204">
    <property type="entry name" value="DNA_gyraseB"/>
    <property type="match status" value="1"/>
</dbReference>
<dbReference type="GO" id="GO:0005694">
    <property type="term" value="C:chromosome"/>
    <property type="evidence" value="ECO:0007669"/>
    <property type="project" value="InterPro"/>
</dbReference>
<evidence type="ECO:0000256" key="3">
    <source>
        <dbReference type="ARBA" id="ARBA00012895"/>
    </source>
</evidence>
<evidence type="ECO:0000313" key="14">
    <source>
        <dbReference type="EMBL" id="RAI00660.1"/>
    </source>
</evidence>
<dbReference type="SUPFAM" id="SSF54211">
    <property type="entry name" value="Ribosomal protein S5 domain 2-like"/>
    <property type="match status" value="1"/>
</dbReference>
<dbReference type="GO" id="GO:0006265">
    <property type="term" value="P:DNA topological change"/>
    <property type="evidence" value="ECO:0007669"/>
    <property type="project" value="InterPro"/>
</dbReference>
<dbReference type="InterPro" id="IPR003594">
    <property type="entry name" value="HATPase_dom"/>
</dbReference>
<dbReference type="EC" id="5.6.2.2" evidence="3"/>
<dbReference type="GO" id="GO:0005524">
    <property type="term" value="F:ATP binding"/>
    <property type="evidence" value="ECO:0007669"/>
    <property type="project" value="UniProtKB-KW"/>
</dbReference>
<keyword evidence="5" id="KW-0547">Nucleotide-binding</keyword>
<dbReference type="Gene3D" id="3.30.230.10">
    <property type="match status" value="1"/>
</dbReference>
<organism evidence="14 15">
    <name type="scientific">Acuticoccus sediminis</name>
    <dbReference type="NCBI Taxonomy" id="2184697"/>
    <lineage>
        <taxon>Bacteria</taxon>
        <taxon>Pseudomonadati</taxon>
        <taxon>Pseudomonadota</taxon>
        <taxon>Alphaproteobacteria</taxon>
        <taxon>Hyphomicrobiales</taxon>
        <taxon>Amorphaceae</taxon>
        <taxon>Acuticoccus</taxon>
    </lineage>
</organism>
<dbReference type="Pfam" id="PF02518">
    <property type="entry name" value="HATPase_c"/>
    <property type="match status" value="1"/>
</dbReference>
<dbReference type="InterPro" id="IPR002288">
    <property type="entry name" value="DNA_gyrase_B_C"/>
</dbReference>
<comment type="caution">
    <text evidence="14">The sequence shown here is derived from an EMBL/GenBank/DDBJ whole genome shotgun (WGS) entry which is preliminary data.</text>
</comment>
<evidence type="ECO:0000256" key="7">
    <source>
        <dbReference type="ARBA" id="ARBA00022842"/>
    </source>
</evidence>
<evidence type="ECO:0000256" key="5">
    <source>
        <dbReference type="ARBA" id="ARBA00022741"/>
    </source>
</evidence>
<evidence type="ECO:0000256" key="6">
    <source>
        <dbReference type="ARBA" id="ARBA00022840"/>
    </source>
</evidence>
<protein>
    <recommendedName>
        <fullName evidence="3">DNA topoisomerase (ATP-hydrolyzing)</fullName>
        <ecNumber evidence="3">5.6.2.2</ecNumber>
    </recommendedName>
</protein>
<evidence type="ECO:0000256" key="1">
    <source>
        <dbReference type="ARBA" id="ARBA00000185"/>
    </source>
</evidence>
<keyword evidence="4" id="KW-0479">Metal-binding</keyword>
<dbReference type="FunFam" id="3.40.50.670:FF:000006">
    <property type="entry name" value="DNA topoisomerase (ATP-hydrolyzing)"/>
    <property type="match status" value="1"/>
</dbReference>
<dbReference type="InterPro" id="IPR013760">
    <property type="entry name" value="Topo_IIA-like_dom_sf"/>
</dbReference>
<feature type="compositionally biased region" description="Gly residues" evidence="12">
    <location>
        <begin position="1"/>
        <end position="10"/>
    </location>
</feature>
<keyword evidence="6" id="KW-0067">ATP-binding</keyword>
<accession>A0A8B2NQR1</accession>
<dbReference type="PANTHER" id="PTHR45866:SF4">
    <property type="entry name" value="DNA TOPOISOMERASE 4 SUBUNIT B"/>
    <property type="match status" value="1"/>
</dbReference>
<dbReference type="Gene3D" id="3.30.565.10">
    <property type="entry name" value="Histidine kinase-like ATPase, C-terminal domain"/>
    <property type="match status" value="1"/>
</dbReference>
<dbReference type="InterPro" id="IPR013759">
    <property type="entry name" value="Topo_IIA_B_C"/>
</dbReference>
<dbReference type="PROSITE" id="PS50880">
    <property type="entry name" value="TOPRIM"/>
    <property type="match status" value="1"/>
</dbReference>
<dbReference type="PRINTS" id="PR01159">
    <property type="entry name" value="DNAGYRASEB"/>
</dbReference>
<dbReference type="NCBIfam" id="TIGR01055">
    <property type="entry name" value="parE_Gneg"/>
    <property type="match status" value="1"/>
</dbReference>
<comment type="subunit">
    <text evidence="11">Heterotetramer composed of ParC and ParE.</text>
</comment>
<dbReference type="GO" id="GO:0003918">
    <property type="term" value="F:DNA topoisomerase type II (double strand cut, ATP-hydrolyzing) activity"/>
    <property type="evidence" value="ECO:0007669"/>
    <property type="project" value="UniProtKB-EC"/>
</dbReference>
<dbReference type="PANTHER" id="PTHR45866">
    <property type="entry name" value="DNA GYRASE/TOPOISOMERASE SUBUNIT B"/>
    <property type="match status" value="1"/>
</dbReference>
<gene>
    <name evidence="14" type="primary">parE</name>
    <name evidence="14" type="ORF">DLJ53_15500</name>
</gene>
<dbReference type="InterPro" id="IPR001241">
    <property type="entry name" value="Topo_IIA"/>
</dbReference>
<evidence type="ECO:0000313" key="15">
    <source>
        <dbReference type="Proteomes" id="UP000249590"/>
    </source>
</evidence>
<feature type="domain" description="Toprim" evidence="13">
    <location>
        <begin position="460"/>
        <end position="574"/>
    </location>
</feature>
<dbReference type="CDD" id="cd00822">
    <property type="entry name" value="TopoII_Trans_DNA_gyrase"/>
    <property type="match status" value="1"/>
</dbReference>
<dbReference type="AlphaFoldDB" id="A0A8B2NQR1"/>
<proteinExistence type="predicted"/>
<dbReference type="OrthoDB" id="9802808at2"/>
<dbReference type="InterPro" id="IPR013506">
    <property type="entry name" value="Topo_IIA_bsu_dom2"/>
</dbReference>
<keyword evidence="15" id="KW-1185">Reference proteome</keyword>
<keyword evidence="7" id="KW-0460">Magnesium</keyword>
<dbReference type="RefSeq" id="WP_111346797.1">
    <property type="nucleotide sequence ID" value="NZ_JAIWKD010000008.1"/>
</dbReference>
<dbReference type="PROSITE" id="PS00177">
    <property type="entry name" value="TOPOISOMERASE_II"/>
    <property type="match status" value="1"/>
</dbReference>
<keyword evidence="9" id="KW-0238">DNA-binding</keyword>
<dbReference type="GO" id="GO:0003677">
    <property type="term" value="F:DNA binding"/>
    <property type="evidence" value="ECO:0007669"/>
    <property type="project" value="UniProtKB-KW"/>
</dbReference>
<dbReference type="Proteomes" id="UP000249590">
    <property type="component" value="Unassembled WGS sequence"/>
</dbReference>
<evidence type="ECO:0000259" key="13">
    <source>
        <dbReference type="PROSITE" id="PS50880"/>
    </source>
</evidence>
<evidence type="ECO:0000256" key="12">
    <source>
        <dbReference type="SAM" id="MobiDB-lite"/>
    </source>
</evidence>
<evidence type="ECO:0000256" key="9">
    <source>
        <dbReference type="ARBA" id="ARBA00023125"/>
    </source>
</evidence>
<evidence type="ECO:0000256" key="10">
    <source>
        <dbReference type="ARBA" id="ARBA00023235"/>
    </source>
</evidence>
<keyword evidence="8" id="KW-0799">Topoisomerase</keyword>
<dbReference type="SMART" id="SM00433">
    <property type="entry name" value="TOP2c"/>
    <property type="match status" value="1"/>
</dbReference>
<feature type="region of interest" description="Disordered" evidence="12">
    <location>
        <begin position="1"/>
        <end position="42"/>
    </location>
</feature>
<dbReference type="Pfam" id="PF01751">
    <property type="entry name" value="Toprim"/>
    <property type="match status" value="1"/>
</dbReference>
<evidence type="ECO:0000256" key="4">
    <source>
        <dbReference type="ARBA" id="ARBA00022723"/>
    </source>
</evidence>
<evidence type="ECO:0000256" key="8">
    <source>
        <dbReference type="ARBA" id="ARBA00023029"/>
    </source>
</evidence>
<dbReference type="SUPFAM" id="SSF55874">
    <property type="entry name" value="ATPase domain of HSP90 chaperone/DNA topoisomerase II/histidine kinase"/>
    <property type="match status" value="1"/>
</dbReference>
<dbReference type="InterPro" id="IPR018522">
    <property type="entry name" value="TopoIIA_CS"/>
</dbReference>
<dbReference type="Pfam" id="PF00986">
    <property type="entry name" value="DNA_gyraseB_C"/>
    <property type="match status" value="1"/>
</dbReference>
<reference evidence="14 15" key="1">
    <citation type="submission" date="2018-05" db="EMBL/GenBank/DDBJ databases">
        <title>Acuticoccus sediminis sp. nov., isolated from deep-sea sediment of Indian Ocean.</title>
        <authorList>
            <person name="Liu X."/>
            <person name="Lai Q."/>
            <person name="Du Y."/>
            <person name="Sun F."/>
            <person name="Zhang X."/>
            <person name="Wang S."/>
            <person name="Shao Z."/>
        </authorList>
    </citation>
    <scope>NUCLEOTIDE SEQUENCE [LARGE SCALE GENOMIC DNA]</scope>
    <source>
        <strain evidence="14 15">PTG4-2</strain>
    </source>
</reference>
<dbReference type="InterPro" id="IPR006171">
    <property type="entry name" value="TOPRIM_dom"/>
</dbReference>